<reference evidence="1 2" key="1">
    <citation type="submission" date="2024-05" db="EMBL/GenBank/DDBJ databases">
        <authorList>
            <person name="Wallberg A."/>
        </authorList>
    </citation>
    <scope>NUCLEOTIDE SEQUENCE [LARGE SCALE GENOMIC DNA]</scope>
</reference>
<keyword evidence="2" id="KW-1185">Reference proteome</keyword>
<name>A0AAV2SFJ2_MEGNR</name>
<evidence type="ECO:0008006" key="3">
    <source>
        <dbReference type="Google" id="ProtNLM"/>
    </source>
</evidence>
<dbReference type="AlphaFoldDB" id="A0AAV2SFJ2"/>
<organism evidence="1 2">
    <name type="scientific">Meganyctiphanes norvegica</name>
    <name type="common">Northern krill</name>
    <name type="synonym">Thysanopoda norvegica</name>
    <dbReference type="NCBI Taxonomy" id="48144"/>
    <lineage>
        <taxon>Eukaryota</taxon>
        <taxon>Metazoa</taxon>
        <taxon>Ecdysozoa</taxon>
        <taxon>Arthropoda</taxon>
        <taxon>Crustacea</taxon>
        <taxon>Multicrustacea</taxon>
        <taxon>Malacostraca</taxon>
        <taxon>Eumalacostraca</taxon>
        <taxon>Eucarida</taxon>
        <taxon>Euphausiacea</taxon>
        <taxon>Euphausiidae</taxon>
        <taxon>Meganyctiphanes</taxon>
    </lineage>
</organism>
<evidence type="ECO:0000313" key="2">
    <source>
        <dbReference type="Proteomes" id="UP001497623"/>
    </source>
</evidence>
<protein>
    <recommendedName>
        <fullName evidence="3">Ubiquitin-like domain-containing protein</fullName>
    </recommendedName>
</protein>
<comment type="caution">
    <text evidence="1">The sequence shown here is derived from an EMBL/GenBank/DDBJ whole genome shotgun (WGS) entry which is preliminary data.</text>
</comment>
<evidence type="ECO:0000313" key="1">
    <source>
        <dbReference type="EMBL" id="CAL4185856.1"/>
    </source>
</evidence>
<gene>
    <name evidence="1" type="ORF">MNOR_LOCUS35997</name>
</gene>
<dbReference type="Proteomes" id="UP001497623">
    <property type="component" value="Unassembled WGS sequence"/>
</dbReference>
<accession>A0AAV2SFJ2</accession>
<sequence>MKIFIENLNGEKLIIEVDPDDTTKTICNNLKKTVIDANKDHLVFLRGEKKKHQNIENDEKLFVALKMKRYLSRNKKIQLVYVNTPDGETLAMVLEPFQLMSSNLNKCHEWTSEFESKNIVFSGDILPWRMSLKDSKVTEGTTILCAVNHKCLSSAGSQVIATSGLIMEYQAVPSIDIYIVVSNTGT</sequence>
<proteinExistence type="predicted"/>
<dbReference type="EMBL" id="CAXKWB010062890">
    <property type="protein sequence ID" value="CAL4185856.1"/>
    <property type="molecule type" value="Genomic_DNA"/>
</dbReference>